<reference evidence="2 3" key="1">
    <citation type="submission" date="2024-02" db="EMBL/GenBank/DDBJ databases">
        <authorList>
            <person name="Vignale AGUSTIN F."/>
            <person name="Sosa J E."/>
            <person name="Modenutti C."/>
        </authorList>
    </citation>
    <scope>NUCLEOTIDE SEQUENCE [LARGE SCALE GENOMIC DNA]</scope>
</reference>
<keyword evidence="3" id="KW-1185">Reference proteome</keyword>
<comment type="caution">
    <text evidence="2">The sequence shown here is derived from an EMBL/GenBank/DDBJ whole genome shotgun (WGS) entry which is preliminary data.</text>
</comment>
<dbReference type="PANTHER" id="PTHR46354:SF13">
    <property type="entry name" value="PROTEIN DOG1-LIKE 4"/>
    <property type="match status" value="1"/>
</dbReference>
<evidence type="ECO:0000313" key="2">
    <source>
        <dbReference type="EMBL" id="CAK9173539.1"/>
    </source>
</evidence>
<dbReference type="InterPro" id="IPR025422">
    <property type="entry name" value="TGA_domain"/>
</dbReference>
<sequence length="132" mass="14454">MEAITAHTTFSPLSKTIPSVSDLSEEQLGRMGQLIEETGIEEKELAEVVSRVQGNLATAMVAEAARSTVNGEASEVELAIERLRTTMKDGKTVMKIVKILRPAQTVRFLAAFAQFQLRIRIWGIHADKDGAT</sequence>
<dbReference type="EMBL" id="CAUOFW020006169">
    <property type="protein sequence ID" value="CAK9173539.1"/>
    <property type="molecule type" value="Genomic_DNA"/>
</dbReference>
<dbReference type="PANTHER" id="PTHR46354">
    <property type="entry name" value="DOG1 DOMAIN-CONTAINING PROTEIN"/>
    <property type="match status" value="1"/>
</dbReference>
<evidence type="ECO:0000313" key="3">
    <source>
        <dbReference type="Proteomes" id="UP001642360"/>
    </source>
</evidence>
<dbReference type="PROSITE" id="PS51806">
    <property type="entry name" value="DOG1"/>
    <property type="match status" value="1"/>
</dbReference>
<dbReference type="AlphaFoldDB" id="A0ABC8TWQ6"/>
<feature type="domain" description="DOG1" evidence="1">
    <location>
        <begin position="1"/>
        <end position="129"/>
    </location>
</feature>
<proteinExistence type="predicted"/>
<organism evidence="2 3">
    <name type="scientific">Ilex paraguariensis</name>
    <name type="common">yerba mate</name>
    <dbReference type="NCBI Taxonomy" id="185542"/>
    <lineage>
        <taxon>Eukaryota</taxon>
        <taxon>Viridiplantae</taxon>
        <taxon>Streptophyta</taxon>
        <taxon>Embryophyta</taxon>
        <taxon>Tracheophyta</taxon>
        <taxon>Spermatophyta</taxon>
        <taxon>Magnoliopsida</taxon>
        <taxon>eudicotyledons</taxon>
        <taxon>Gunneridae</taxon>
        <taxon>Pentapetalae</taxon>
        <taxon>asterids</taxon>
        <taxon>campanulids</taxon>
        <taxon>Aquifoliales</taxon>
        <taxon>Aquifoliaceae</taxon>
        <taxon>Ilex</taxon>
    </lineage>
</organism>
<gene>
    <name evidence="2" type="ORF">ILEXP_LOCUS43276</name>
</gene>
<name>A0ABC8TWQ6_9AQUA</name>
<dbReference type="Proteomes" id="UP001642360">
    <property type="component" value="Unassembled WGS sequence"/>
</dbReference>
<evidence type="ECO:0000259" key="1">
    <source>
        <dbReference type="PROSITE" id="PS51806"/>
    </source>
</evidence>
<dbReference type="InterPro" id="IPR051886">
    <property type="entry name" value="Seed_Dev/Stress_Resp_Reg"/>
</dbReference>
<accession>A0ABC8TWQ6</accession>
<protein>
    <recommendedName>
        <fullName evidence="1">DOG1 domain-containing protein</fullName>
    </recommendedName>
</protein>